<reference evidence="4 5" key="1">
    <citation type="submission" date="2019-12" db="EMBL/GenBank/DDBJ databases">
        <title>Chromosome-level assembly of the Caenorhabditis remanei genome.</title>
        <authorList>
            <person name="Teterina A.A."/>
            <person name="Willis J.H."/>
            <person name="Phillips P.C."/>
        </authorList>
    </citation>
    <scope>NUCLEOTIDE SEQUENCE [LARGE SCALE GENOMIC DNA]</scope>
    <source>
        <strain evidence="4 5">PX506</strain>
        <tissue evidence="4">Whole organism</tissue>
    </source>
</reference>
<feature type="transmembrane region" description="Helical" evidence="2">
    <location>
        <begin position="333"/>
        <end position="351"/>
    </location>
</feature>
<evidence type="ECO:0008006" key="6">
    <source>
        <dbReference type="Google" id="ProtNLM"/>
    </source>
</evidence>
<evidence type="ECO:0000256" key="1">
    <source>
        <dbReference type="SAM" id="MobiDB-lite"/>
    </source>
</evidence>
<dbReference type="AlphaFoldDB" id="A0A6A5HMU5"/>
<feature type="transmembrane region" description="Helical" evidence="2">
    <location>
        <begin position="583"/>
        <end position="612"/>
    </location>
</feature>
<proteinExistence type="predicted"/>
<dbReference type="RefSeq" id="XP_053591587.1">
    <property type="nucleotide sequence ID" value="XM_053722942.1"/>
</dbReference>
<keyword evidence="2" id="KW-0812">Transmembrane</keyword>
<feature type="signal peptide" evidence="3">
    <location>
        <begin position="1"/>
        <end position="18"/>
    </location>
</feature>
<gene>
    <name evidence="4" type="ORF">GCK72_001387</name>
</gene>
<dbReference type="CTD" id="9802939"/>
<feature type="transmembrane region" description="Helical" evidence="2">
    <location>
        <begin position="140"/>
        <end position="159"/>
    </location>
</feature>
<dbReference type="Proteomes" id="UP000483820">
    <property type="component" value="Chromosome I"/>
</dbReference>
<evidence type="ECO:0000313" key="5">
    <source>
        <dbReference type="Proteomes" id="UP000483820"/>
    </source>
</evidence>
<protein>
    <recommendedName>
        <fullName evidence="6">Domain of unknown function WSN domain-containing protein</fullName>
    </recommendedName>
</protein>
<keyword evidence="2" id="KW-0472">Membrane</keyword>
<accession>A0A6A5HMU5</accession>
<feature type="transmembrane region" description="Helical" evidence="2">
    <location>
        <begin position="99"/>
        <end position="119"/>
    </location>
</feature>
<feature type="chain" id="PRO_5025450076" description="Domain of unknown function WSN domain-containing protein" evidence="3">
    <location>
        <begin position="19"/>
        <end position="649"/>
    </location>
</feature>
<comment type="caution">
    <text evidence="4">The sequence shown here is derived from an EMBL/GenBank/DDBJ whole genome shotgun (WGS) entry which is preliminary data.</text>
</comment>
<dbReference type="GeneID" id="9802939"/>
<keyword evidence="2" id="KW-1133">Transmembrane helix</keyword>
<keyword evidence="3" id="KW-0732">Signal</keyword>
<evidence type="ECO:0000256" key="3">
    <source>
        <dbReference type="SAM" id="SignalP"/>
    </source>
</evidence>
<name>A0A6A5HMU5_CAERE</name>
<evidence type="ECO:0000313" key="4">
    <source>
        <dbReference type="EMBL" id="KAF1769570.1"/>
    </source>
</evidence>
<feature type="region of interest" description="Disordered" evidence="1">
    <location>
        <begin position="630"/>
        <end position="649"/>
    </location>
</feature>
<evidence type="ECO:0000256" key="2">
    <source>
        <dbReference type="SAM" id="Phobius"/>
    </source>
</evidence>
<dbReference type="EMBL" id="WUAV01000001">
    <property type="protein sequence ID" value="KAF1769570.1"/>
    <property type="molecule type" value="Genomic_DNA"/>
</dbReference>
<organism evidence="4 5">
    <name type="scientific">Caenorhabditis remanei</name>
    <name type="common">Caenorhabditis vulgaris</name>
    <dbReference type="NCBI Taxonomy" id="31234"/>
    <lineage>
        <taxon>Eukaryota</taxon>
        <taxon>Metazoa</taxon>
        <taxon>Ecdysozoa</taxon>
        <taxon>Nematoda</taxon>
        <taxon>Chromadorea</taxon>
        <taxon>Rhabditida</taxon>
        <taxon>Rhabditina</taxon>
        <taxon>Rhabditomorpha</taxon>
        <taxon>Rhabditoidea</taxon>
        <taxon>Rhabditidae</taxon>
        <taxon>Peloderinae</taxon>
        <taxon>Caenorhabditis</taxon>
    </lineage>
</organism>
<sequence length="649" mass="75053">MKTKTLLLLFLNIHLIKPQADLQCLRWFPEPVSYKLEVSNLKLGEDFFMIDDFLMNRDENSTSKVVEDYVIGKLNEGKSGGYSDIFSIVFKQLPSVRQLIISMFCLIVSVVIFFIVWMMDVSEFFEFIGIRFKFTEHRSGLTIIPIFCCIGLLVLHSNIRDSFAATTKGIVDLYNTNDGEFAPLEARIARKMEMVPCLFKKDFAKGLISHRLVDRYTDNMNMTSLFDRDLLKRNVVFDKKGMNNNCRKLLKITNESLMNWRTEMNFNILHSELGNLEAEYIDIILKALDVSIPIFIKALGTIEDFVEKYHSTVLILPKKHIIEFYETCAESSITISLVITVILTALLMVKFEFKIIQVFFRALIARITFIQLVHQQVEHENFAAFEKVNPFDLTENGAIYSINYGNVLKKAVEQETTLFHLLAAESEYNENRRFIPRSINGKLLFNSTKKFNATIEKLVEIMNTKYEKYVEISCEKSRLAFEKLEKEIEKSHCSENRSLGILNEMRTLLNTTHHTACNLKTNPIDKSKMRSSSYSAWVQSLLPLKNQALIRKTSVEDVRSPMQVYLIFENPSRKLRPTILENMLHMAVLIVSMAPIFLILAIYFMCILPLLMGDEESEWAESDSRSSMLEEYRSKHSSNEKSGLKNYDN</sequence>
<dbReference type="KEGG" id="crq:GCK72_001387"/>